<dbReference type="PANTHER" id="PTHR18945">
    <property type="entry name" value="NEUROTRANSMITTER GATED ION CHANNEL"/>
    <property type="match status" value="1"/>
</dbReference>
<dbReference type="Gene3D" id="1.20.58.390">
    <property type="entry name" value="Neurotransmitter-gated ion-channel transmembrane domain"/>
    <property type="match status" value="2"/>
</dbReference>
<evidence type="ECO:0000256" key="7">
    <source>
        <dbReference type="ARBA" id="ARBA00023065"/>
    </source>
</evidence>
<keyword evidence="14 20" id="KW-0407">Ion channel</keyword>
<feature type="region of interest" description="Disordered" evidence="21">
    <location>
        <begin position="433"/>
        <end position="453"/>
    </location>
</feature>
<evidence type="ECO:0000256" key="10">
    <source>
        <dbReference type="ARBA" id="ARBA00023170"/>
    </source>
</evidence>
<comment type="function">
    <text evidence="19">Forms serotonin (5-hydroxytryptamine/5-HT3)-activated cation-selective channel complexes, which when activated cause fast, depolarizing responses in neurons.</text>
</comment>
<evidence type="ECO:0000256" key="5">
    <source>
        <dbReference type="ARBA" id="ARBA00022989"/>
    </source>
</evidence>
<sequence length="1115" mass="127263">MASILILLFVFLTGSVCSQKVCSYQEVLDYLHLTRDNEVYTSTRPVLDYKNPTVVRLDITLYAILAVKWNNERISWDPSQFCGITELSLPKEMLWRPDLLIAEMTEMDNASQSPYVYIYYDGNVTFEEDLKVVSTCKMDVHKFPFDTQSCNITISSVIHNINELRLVPSSNSSRVTQFSRRVMQTQGEWDFLNMCVTNNTFIIGPEQWDQIIYTISMKRRPLLHVINFLLPVLFFLCLDLSSFLISDHRGDKLGFKVTVLLAISVLLLILNEILPSMSNRTPLIATYCIVIFALMLLSLLETVLVTYLMEKDSEEGGVTKREAALVEDFEGKQQDEAVVDSSPATGADSTHLWLMILEELREMKGLALAWSRQSHGGRPGYWTRLSYRINVVFFMCYVVVALFFLTLITRFSSESVLLPGCFGPFEYEPDERGVQFDTPGSGPHTPDSPAPRRVRLRHSECGKSYGSWNDERITWDPAQFCGITQVSLPKEFLWKPDIFIYEMTQSDVALPNPYLYMTNEGKVFMEEDLKVVSTCRMDVHKFPFDTQSCNITITSVIHSSEGDTVCSLWTLQVQHLYFESRFFKGAVVNELRLVPSSNSSRVTQFSHRLMQTQGEWEFLSLSVTNNTFVLNKGCWDQIIYTISMKRRPLLHVINFLLPVLFFLCLDLSSFLISDHRGDKLGYKVTVLLAISVLLLILNEILPSMSNRTPLIATYCIVIFALMLLSLLETVLVTYLMEKDSRILVENAEQKWSRASDSYRNTCKEGNCTHGSAVCNGSRGETPHELLPVAEEGVNNPQRADSHLLLLILEELREMRSLSGSRSTQGPGGKTGYWTRMARRTNTAFFSFYLTARPSLDEASSQKVCSYYDVLQHLNVSKNNEIHTLTRPVLDHTKPTDVYLEVAFYAILDMRCNLTFNSITHTSGCFVGLIMRYIEPIPTCTIAVVHVASRVCVCVLYTIRYIKETLLSKRQVIKKQVVDIGDGTQYLFGWKSNSTPYMVVLYVHAKVKVMVNSFAAVELPYFPLICNSISGEELKLYPSDDSEIVTYWTQKVMQMQDEWIFCSVTVTNSSRQYHPDAIVYTMFILCKHHKVGTHGEMRRVCFSMHSMHDIISEVIS</sequence>
<dbReference type="PRINTS" id="PR00252">
    <property type="entry name" value="NRIONCHANNEL"/>
</dbReference>
<keyword evidence="2" id="KW-1003">Cell membrane</keyword>
<dbReference type="SUPFAM" id="SSF63712">
    <property type="entry name" value="Nicotinic receptor ligand binding domain-like"/>
    <property type="match status" value="2"/>
</dbReference>
<organism evidence="24 25">
    <name type="scientific">Merluccius polli</name>
    <name type="common">Benguela hake</name>
    <name type="synonym">Merluccius cadenati</name>
    <dbReference type="NCBI Taxonomy" id="89951"/>
    <lineage>
        <taxon>Eukaryota</taxon>
        <taxon>Metazoa</taxon>
        <taxon>Chordata</taxon>
        <taxon>Craniata</taxon>
        <taxon>Vertebrata</taxon>
        <taxon>Euteleostomi</taxon>
        <taxon>Actinopterygii</taxon>
        <taxon>Neopterygii</taxon>
        <taxon>Teleostei</taxon>
        <taxon>Neoteleostei</taxon>
        <taxon>Acanthomorphata</taxon>
        <taxon>Zeiogadaria</taxon>
        <taxon>Gadariae</taxon>
        <taxon>Gadiformes</taxon>
        <taxon>Gadoidei</taxon>
        <taxon>Merlucciidae</taxon>
        <taxon>Merluccius</taxon>
    </lineage>
</organism>
<dbReference type="Pfam" id="PF02932">
    <property type="entry name" value="Neur_chan_memb"/>
    <property type="match status" value="2"/>
</dbReference>
<feature type="transmembrane region" description="Helical" evidence="20">
    <location>
        <begin position="649"/>
        <end position="672"/>
    </location>
</feature>
<accession>A0AA47M6A3</accession>
<dbReference type="CDD" id="cd19063">
    <property type="entry name" value="LGIC_TM_5-HT3"/>
    <property type="match status" value="2"/>
</dbReference>
<evidence type="ECO:0000256" key="2">
    <source>
        <dbReference type="ARBA" id="ARBA00022475"/>
    </source>
</evidence>
<dbReference type="GO" id="GO:0004888">
    <property type="term" value="F:transmembrane signaling receptor activity"/>
    <property type="evidence" value="ECO:0007669"/>
    <property type="project" value="InterPro"/>
</dbReference>
<feature type="transmembrane region" description="Helical" evidence="20">
    <location>
        <begin position="222"/>
        <end position="245"/>
    </location>
</feature>
<feature type="transmembrane region" description="Helical" evidence="20">
    <location>
        <begin position="257"/>
        <end position="278"/>
    </location>
</feature>
<dbReference type="InterPro" id="IPR038050">
    <property type="entry name" value="Neuro_actylchol_rec"/>
</dbReference>
<dbReference type="PROSITE" id="PS00236">
    <property type="entry name" value="NEUROTR_ION_CHANNEL"/>
    <property type="match status" value="2"/>
</dbReference>
<dbReference type="Pfam" id="PF02931">
    <property type="entry name" value="Neur_chan_LBD"/>
    <property type="match status" value="2"/>
</dbReference>
<reference evidence="24" key="1">
    <citation type="journal article" date="2023" name="Front. Mar. Sci.">
        <title>A new Merluccius polli reference genome to investigate the effects of global change in West African waters.</title>
        <authorList>
            <person name="Mateo J.L."/>
            <person name="Blanco-Fernandez C."/>
            <person name="Garcia-Vazquez E."/>
            <person name="Machado-Schiaffino G."/>
        </authorList>
    </citation>
    <scope>NUCLEOTIDE SEQUENCE</scope>
    <source>
        <strain evidence="24">C29</strain>
        <tissue evidence="24">Fin</tissue>
    </source>
</reference>
<keyword evidence="8 20" id="KW-0472">Membrane</keyword>
<keyword evidence="5 20" id="KW-1133">Transmembrane helix</keyword>
<dbReference type="InterPro" id="IPR006202">
    <property type="entry name" value="Neur_chan_lig-bd"/>
</dbReference>
<evidence type="ECO:0000256" key="1">
    <source>
        <dbReference type="ARBA" id="ARBA00022448"/>
    </source>
</evidence>
<keyword evidence="13" id="KW-1071">Ligand-gated ion channel</keyword>
<feature type="domain" description="Neurotransmitter-gated ion-channel transmembrane" evidence="23">
    <location>
        <begin position="229"/>
        <end position="320"/>
    </location>
</feature>
<dbReference type="Gene3D" id="2.70.170.10">
    <property type="entry name" value="Neurotransmitter-gated ion-channel ligand-binding domain"/>
    <property type="match status" value="2"/>
</dbReference>
<keyword evidence="9" id="KW-1015">Disulfide bond</keyword>
<comment type="catalytic activity">
    <reaction evidence="18">
        <text>Ca(2+)(in) = Ca(2+)(out)</text>
        <dbReference type="Rhea" id="RHEA:29671"/>
        <dbReference type="ChEBI" id="CHEBI:29108"/>
    </reaction>
</comment>
<dbReference type="SUPFAM" id="SSF90112">
    <property type="entry name" value="Neurotransmitter-gated ion-channel transmembrane pore"/>
    <property type="match status" value="2"/>
</dbReference>
<keyword evidence="12" id="KW-0628">Postsynaptic cell membrane</keyword>
<feature type="chain" id="PRO_5041484883" evidence="20">
    <location>
        <begin position="19"/>
        <end position="1115"/>
    </location>
</feature>
<evidence type="ECO:0000256" key="19">
    <source>
        <dbReference type="ARBA" id="ARBA00037540"/>
    </source>
</evidence>
<keyword evidence="25" id="KW-1185">Reference proteome</keyword>
<name>A0AA47M6A3_MERPO</name>
<evidence type="ECO:0000313" key="25">
    <source>
        <dbReference type="Proteomes" id="UP001174136"/>
    </source>
</evidence>
<evidence type="ECO:0000256" key="12">
    <source>
        <dbReference type="ARBA" id="ARBA00023257"/>
    </source>
</evidence>
<feature type="domain" description="Neurotransmitter-gated ion-channel ligand-binding" evidence="22">
    <location>
        <begin position="467"/>
        <end position="648"/>
    </location>
</feature>
<dbReference type="InterPro" id="IPR018000">
    <property type="entry name" value="Neurotransmitter_ion_chnl_CS"/>
</dbReference>
<comment type="caution">
    <text evidence="24">The sequence shown here is derived from an EMBL/GenBank/DDBJ whole genome shotgun (WGS) entry which is preliminary data.</text>
</comment>
<evidence type="ECO:0000256" key="15">
    <source>
        <dbReference type="ARBA" id="ARBA00034104"/>
    </source>
</evidence>
<feature type="transmembrane region" description="Helical" evidence="20">
    <location>
        <begin position="684"/>
        <end position="705"/>
    </location>
</feature>
<dbReference type="Proteomes" id="UP001174136">
    <property type="component" value="Unassembled WGS sequence"/>
</dbReference>
<keyword evidence="7 20" id="KW-0406">Ion transport</keyword>
<dbReference type="InterPro" id="IPR036719">
    <property type="entry name" value="Neuro-gated_channel_TM_sf"/>
</dbReference>
<keyword evidence="3 20" id="KW-0812">Transmembrane</keyword>
<evidence type="ECO:0000256" key="13">
    <source>
        <dbReference type="ARBA" id="ARBA00023286"/>
    </source>
</evidence>
<keyword evidence="10 24" id="KW-0675">Receptor</keyword>
<evidence type="ECO:0000256" key="9">
    <source>
        <dbReference type="ARBA" id="ARBA00023157"/>
    </source>
</evidence>
<evidence type="ECO:0000259" key="23">
    <source>
        <dbReference type="Pfam" id="PF02932"/>
    </source>
</evidence>
<evidence type="ECO:0000256" key="18">
    <source>
        <dbReference type="ARBA" id="ARBA00036634"/>
    </source>
</evidence>
<comment type="catalytic activity">
    <reaction evidence="17">
        <text>Na(+)(in) = Na(+)(out)</text>
        <dbReference type="Rhea" id="RHEA:34963"/>
        <dbReference type="ChEBI" id="CHEBI:29101"/>
    </reaction>
</comment>
<evidence type="ECO:0000256" key="21">
    <source>
        <dbReference type="SAM" id="MobiDB-lite"/>
    </source>
</evidence>
<dbReference type="GO" id="GO:0005230">
    <property type="term" value="F:extracellular ligand-gated monoatomic ion channel activity"/>
    <property type="evidence" value="ECO:0007669"/>
    <property type="project" value="InterPro"/>
</dbReference>
<dbReference type="InterPro" id="IPR006029">
    <property type="entry name" value="Neurotrans-gated_channel_TM"/>
</dbReference>
<evidence type="ECO:0000256" key="17">
    <source>
        <dbReference type="ARBA" id="ARBA00036239"/>
    </source>
</evidence>
<feature type="transmembrane region" description="Helical" evidence="20">
    <location>
        <begin position="711"/>
        <end position="735"/>
    </location>
</feature>
<comment type="similarity">
    <text evidence="20">Belongs to the ligand-gated ion channel (TC 1.A.9) family.</text>
</comment>
<keyword evidence="11" id="KW-0325">Glycoprotein</keyword>
<evidence type="ECO:0000256" key="14">
    <source>
        <dbReference type="ARBA" id="ARBA00023303"/>
    </source>
</evidence>
<feature type="transmembrane region" description="Helical" evidence="20">
    <location>
        <begin position="387"/>
        <end position="408"/>
    </location>
</feature>
<evidence type="ECO:0000256" key="3">
    <source>
        <dbReference type="ARBA" id="ARBA00022692"/>
    </source>
</evidence>
<keyword evidence="4 20" id="KW-0732">Signal</keyword>
<keyword evidence="1 20" id="KW-0813">Transport</keyword>
<protein>
    <submittedName>
        <fullName evidence="24">5-hydroxytryptamine receptor 3C</fullName>
    </submittedName>
</protein>
<feature type="signal peptide" evidence="20">
    <location>
        <begin position="1"/>
        <end position="18"/>
    </location>
</feature>
<dbReference type="FunFam" id="2.70.170.10:FF:000017">
    <property type="entry name" value="5-hydroxytryptamine receptor 3A"/>
    <property type="match status" value="1"/>
</dbReference>
<evidence type="ECO:0000256" key="4">
    <source>
        <dbReference type="ARBA" id="ARBA00022729"/>
    </source>
</evidence>
<dbReference type="InterPro" id="IPR036734">
    <property type="entry name" value="Neur_chan_lig-bd_sf"/>
</dbReference>
<evidence type="ECO:0000313" key="24">
    <source>
        <dbReference type="EMBL" id="KAK0134364.1"/>
    </source>
</evidence>
<gene>
    <name evidence="24" type="primary">HTR3C</name>
    <name evidence="24" type="ORF">N1851_030080</name>
</gene>
<dbReference type="GO" id="GO:0045211">
    <property type="term" value="C:postsynaptic membrane"/>
    <property type="evidence" value="ECO:0007669"/>
    <property type="project" value="UniProtKB-SubCell"/>
</dbReference>
<dbReference type="AlphaFoldDB" id="A0AA47M6A3"/>
<feature type="domain" description="Neurotransmitter-gated ion-channel ligand-binding" evidence="22">
    <location>
        <begin position="57"/>
        <end position="221"/>
    </location>
</feature>
<evidence type="ECO:0000256" key="20">
    <source>
        <dbReference type="RuleBase" id="RU000687"/>
    </source>
</evidence>
<comment type="caution">
    <text evidence="20">Lacks conserved residue(s) required for the propagation of feature annotation.</text>
</comment>
<evidence type="ECO:0000256" key="6">
    <source>
        <dbReference type="ARBA" id="ARBA00023018"/>
    </source>
</evidence>
<comment type="subcellular location">
    <subcellularLocation>
        <location evidence="15">Postsynaptic cell membrane</location>
        <topology evidence="15">Multi-pass membrane protein</topology>
    </subcellularLocation>
</comment>
<evidence type="ECO:0000259" key="22">
    <source>
        <dbReference type="Pfam" id="PF02931"/>
    </source>
</evidence>
<dbReference type="InterPro" id="IPR006201">
    <property type="entry name" value="Neur_channel"/>
</dbReference>
<comment type="catalytic activity">
    <reaction evidence="16">
        <text>K(+)(in) = K(+)(out)</text>
        <dbReference type="Rhea" id="RHEA:29463"/>
        <dbReference type="ChEBI" id="CHEBI:29103"/>
    </reaction>
</comment>
<feature type="transmembrane region" description="Helical" evidence="20">
    <location>
        <begin position="284"/>
        <end position="308"/>
    </location>
</feature>
<keyword evidence="6" id="KW-0770">Synapse</keyword>
<evidence type="ECO:0000256" key="16">
    <source>
        <dbReference type="ARBA" id="ARBA00034430"/>
    </source>
</evidence>
<dbReference type="EMBL" id="JAOPHQ010005712">
    <property type="protein sequence ID" value="KAK0134364.1"/>
    <property type="molecule type" value="Genomic_DNA"/>
</dbReference>
<evidence type="ECO:0000256" key="8">
    <source>
        <dbReference type="ARBA" id="ARBA00023136"/>
    </source>
</evidence>
<proteinExistence type="inferred from homology"/>
<dbReference type="InterPro" id="IPR049944">
    <property type="entry name" value="LGIC_TM_5-HT3"/>
</dbReference>
<feature type="domain" description="Neurotransmitter-gated ion-channel transmembrane" evidence="23">
    <location>
        <begin position="656"/>
        <end position="741"/>
    </location>
</feature>
<evidence type="ECO:0000256" key="11">
    <source>
        <dbReference type="ARBA" id="ARBA00023180"/>
    </source>
</evidence>